<evidence type="ECO:0000313" key="1">
    <source>
        <dbReference type="EMBL" id="KKM66511.1"/>
    </source>
</evidence>
<dbReference type="AlphaFoldDB" id="A0A0F9JVM6"/>
<sequence>MATINLISPEDGETGVGTWSSPLQRLTVILTFDLSPTPTNPPAVNVGDITSWELYIDGDFVKSGNTSSQTRYSTAIFAGPFVTYSLQTSYTWKIGAIVRIDEQGGTETQFSETQSFTTGGPPSKAINPTPTDVADTVTLDQATITWEDGGGATSYDVYYGTSSGSLTRVSEGQVGLSFSLSVYTPYAYLDARYWRIDSINSTGTTTGDEWSWTTIPFDPVLPTGITLDGSGTGSGSPTGTVTGENNMATVRRLVAASNNKIWYESL</sequence>
<comment type="caution">
    <text evidence="1">The sequence shown here is derived from an EMBL/GenBank/DDBJ whole genome shotgun (WGS) entry which is preliminary data.</text>
</comment>
<protein>
    <recommendedName>
        <fullName evidence="2">Fibronectin type-III domain-containing protein</fullName>
    </recommendedName>
</protein>
<proteinExistence type="predicted"/>
<name>A0A0F9JVM6_9ZZZZ</name>
<accession>A0A0F9JVM6</accession>
<gene>
    <name evidence="1" type="ORF">LCGC14_1480470</name>
</gene>
<evidence type="ECO:0008006" key="2">
    <source>
        <dbReference type="Google" id="ProtNLM"/>
    </source>
</evidence>
<dbReference type="EMBL" id="LAZR01010517">
    <property type="protein sequence ID" value="KKM66511.1"/>
    <property type="molecule type" value="Genomic_DNA"/>
</dbReference>
<organism evidence="1">
    <name type="scientific">marine sediment metagenome</name>
    <dbReference type="NCBI Taxonomy" id="412755"/>
    <lineage>
        <taxon>unclassified sequences</taxon>
        <taxon>metagenomes</taxon>
        <taxon>ecological metagenomes</taxon>
    </lineage>
</organism>
<reference evidence="1" key="1">
    <citation type="journal article" date="2015" name="Nature">
        <title>Complex archaea that bridge the gap between prokaryotes and eukaryotes.</title>
        <authorList>
            <person name="Spang A."/>
            <person name="Saw J.H."/>
            <person name="Jorgensen S.L."/>
            <person name="Zaremba-Niedzwiedzka K."/>
            <person name="Martijn J."/>
            <person name="Lind A.E."/>
            <person name="van Eijk R."/>
            <person name="Schleper C."/>
            <person name="Guy L."/>
            <person name="Ettema T.J."/>
        </authorList>
    </citation>
    <scope>NUCLEOTIDE SEQUENCE</scope>
</reference>